<accession>A0A939EMQ7</accession>
<keyword evidence="2" id="KW-1185">Reference proteome</keyword>
<dbReference type="RefSeq" id="WP_206939715.1">
    <property type="nucleotide sequence ID" value="NZ_JAFLNF010000003.1"/>
</dbReference>
<dbReference type="Proteomes" id="UP000664779">
    <property type="component" value="Unassembled WGS sequence"/>
</dbReference>
<proteinExistence type="predicted"/>
<dbReference type="AlphaFoldDB" id="A0A939EMQ7"/>
<protein>
    <submittedName>
        <fullName evidence="1">DUF2267 domain-containing protein</fullName>
    </submittedName>
</protein>
<name>A0A939EMQ7_9HYPH</name>
<evidence type="ECO:0000313" key="2">
    <source>
        <dbReference type="Proteomes" id="UP000664779"/>
    </source>
</evidence>
<sequence>MDELIQRIIVATGVNVETARQAVTIILNFLNKEAPQERMQEVFAALPGAEKAVNDYAGEKTGGGGLLGGLSGMVPGMGAMAVLGELSSAGLDMGEVQKVARELIEVAREKVGDDTINEVIASIPVLKQII</sequence>
<reference evidence="1" key="1">
    <citation type="submission" date="2021-03" db="EMBL/GenBank/DDBJ databases">
        <title>Roseibium sp. CAU 1637 isolated from Incheon.</title>
        <authorList>
            <person name="Kim W."/>
        </authorList>
    </citation>
    <scope>NUCLEOTIDE SEQUENCE</scope>
    <source>
        <strain evidence="1">CAU 1637</strain>
    </source>
</reference>
<organism evidence="1 2">
    <name type="scientific">Roseibium limicola</name>
    <dbReference type="NCBI Taxonomy" id="2816037"/>
    <lineage>
        <taxon>Bacteria</taxon>
        <taxon>Pseudomonadati</taxon>
        <taxon>Pseudomonadota</taxon>
        <taxon>Alphaproteobacteria</taxon>
        <taxon>Hyphomicrobiales</taxon>
        <taxon>Stappiaceae</taxon>
        <taxon>Roseibium</taxon>
    </lineage>
</organism>
<gene>
    <name evidence="1" type="ORF">J0X15_08550</name>
</gene>
<evidence type="ECO:0000313" key="1">
    <source>
        <dbReference type="EMBL" id="MBO0345268.1"/>
    </source>
</evidence>
<comment type="caution">
    <text evidence="1">The sequence shown here is derived from an EMBL/GenBank/DDBJ whole genome shotgun (WGS) entry which is preliminary data.</text>
</comment>
<dbReference type="EMBL" id="JAFLNF010000003">
    <property type="protein sequence ID" value="MBO0345268.1"/>
    <property type="molecule type" value="Genomic_DNA"/>
</dbReference>